<keyword evidence="3" id="KW-1185">Reference proteome</keyword>
<dbReference type="PATRIC" id="fig|319652.3.peg.1243"/>
<dbReference type="Gene3D" id="3.40.50.880">
    <property type="match status" value="1"/>
</dbReference>
<proteinExistence type="predicted"/>
<dbReference type="Proteomes" id="UP000051568">
    <property type="component" value="Unassembled WGS sequence"/>
</dbReference>
<evidence type="ECO:0000313" key="2">
    <source>
        <dbReference type="EMBL" id="KRN66640.1"/>
    </source>
</evidence>
<evidence type="ECO:0000259" key="1">
    <source>
        <dbReference type="Pfam" id="PF01965"/>
    </source>
</evidence>
<reference evidence="2 3" key="1">
    <citation type="journal article" date="2015" name="Genome Announc.">
        <title>Expanding the biotechnology potential of lactobacilli through comparative genomics of 213 strains and associated genera.</title>
        <authorList>
            <person name="Sun Z."/>
            <person name="Harris H.M."/>
            <person name="McCann A."/>
            <person name="Guo C."/>
            <person name="Argimon S."/>
            <person name="Zhang W."/>
            <person name="Yang X."/>
            <person name="Jeffery I.B."/>
            <person name="Cooney J.C."/>
            <person name="Kagawa T.F."/>
            <person name="Liu W."/>
            <person name="Song Y."/>
            <person name="Salvetti E."/>
            <person name="Wrobel A."/>
            <person name="Rasinkangas P."/>
            <person name="Parkhill J."/>
            <person name="Rea M.C."/>
            <person name="O'Sullivan O."/>
            <person name="Ritari J."/>
            <person name="Douillard F.P."/>
            <person name="Paul Ross R."/>
            <person name="Yang R."/>
            <person name="Briner A.E."/>
            <person name="Felis G.E."/>
            <person name="de Vos W.M."/>
            <person name="Barrangou R."/>
            <person name="Klaenhammer T.R."/>
            <person name="Caufield P.W."/>
            <person name="Cui Y."/>
            <person name="Zhang H."/>
            <person name="O'Toole P.W."/>
        </authorList>
    </citation>
    <scope>NUCLEOTIDE SEQUENCE [LARGE SCALE GENOMIC DNA]</scope>
    <source>
        <strain evidence="2 3">DSM 17757</strain>
    </source>
</reference>
<dbReference type="PANTHER" id="PTHR48094:SF19">
    <property type="entry name" value="DJ-1_PFPI DOMAIN-CONTAINING PROTEIN"/>
    <property type="match status" value="1"/>
</dbReference>
<dbReference type="AlphaFoldDB" id="A0A0R2INH4"/>
<dbReference type="OrthoDB" id="6003696at2"/>
<dbReference type="RefSeq" id="WP_057750243.1">
    <property type="nucleotide sequence ID" value="NZ_BJVH01000002.1"/>
</dbReference>
<feature type="domain" description="DJ-1/PfpI" evidence="1">
    <location>
        <begin position="3"/>
        <end position="163"/>
    </location>
</feature>
<comment type="caution">
    <text evidence="2">The sequence shown here is derived from an EMBL/GenBank/DDBJ whole genome shotgun (WGS) entry which is preliminary data.</text>
</comment>
<dbReference type="PANTHER" id="PTHR48094">
    <property type="entry name" value="PROTEIN/NUCLEIC ACID DEGLYCASE DJ-1-RELATED"/>
    <property type="match status" value="1"/>
</dbReference>
<dbReference type="InterPro" id="IPR050325">
    <property type="entry name" value="Prot/Nucl_acid_deglycase"/>
</dbReference>
<organism evidence="2 3">
    <name type="scientific">Pediococcus cellicola</name>
    <dbReference type="NCBI Taxonomy" id="319652"/>
    <lineage>
        <taxon>Bacteria</taxon>
        <taxon>Bacillati</taxon>
        <taxon>Bacillota</taxon>
        <taxon>Bacilli</taxon>
        <taxon>Lactobacillales</taxon>
        <taxon>Lactobacillaceae</taxon>
        <taxon>Pediococcus</taxon>
    </lineage>
</organism>
<dbReference type="EMBL" id="JQBR01000004">
    <property type="protein sequence ID" value="KRN66640.1"/>
    <property type="molecule type" value="Genomic_DNA"/>
</dbReference>
<accession>A0A0R2INH4</accession>
<sequence>MKNAIFVMLEDYADWEYGYLASQLNKSVAWNVKTCSTTKLVASIGGFETRVNYLIDELAEPCDLLVLIGGNSWKIKNEPLKKFIATHLAANKPTAAICGAVDYLAENGLLLHYKHTGNAQYLWHDFKEYTNQTEFIPVQAVHDRNLVTANGTAALEFTNLVLKMIHFLPNSEADKATDLYKLGFYKYCDKYGNPFA</sequence>
<dbReference type="STRING" id="319652.IV80_GL001229"/>
<name>A0A0R2INH4_9LACO</name>
<dbReference type="InterPro" id="IPR029062">
    <property type="entry name" value="Class_I_gatase-like"/>
</dbReference>
<dbReference type="SUPFAM" id="SSF52317">
    <property type="entry name" value="Class I glutamine amidotransferase-like"/>
    <property type="match status" value="1"/>
</dbReference>
<dbReference type="Pfam" id="PF01965">
    <property type="entry name" value="DJ-1_PfpI"/>
    <property type="match status" value="1"/>
</dbReference>
<dbReference type="GO" id="GO:0005737">
    <property type="term" value="C:cytoplasm"/>
    <property type="evidence" value="ECO:0007669"/>
    <property type="project" value="TreeGrafter"/>
</dbReference>
<evidence type="ECO:0000313" key="3">
    <source>
        <dbReference type="Proteomes" id="UP000051568"/>
    </source>
</evidence>
<gene>
    <name evidence="2" type="ORF">IV80_GL001229</name>
</gene>
<protein>
    <submittedName>
        <fullName evidence="2">4-methyl-5(B-hydroxyethyl)-thiazole monophosphate biosynthesis protein</fullName>
    </submittedName>
</protein>
<dbReference type="InterPro" id="IPR002818">
    <property type="entry name" value="DJ-1/PfpI"/>
</dbReference>